<dbReference type="EMBL" id="KV448840">
    <property type="protein sequence ID" value="OAX33089.1"/>
    <property type="molecule type" value="Genomic_DNA"/>
</dbReference>
<name>A0A1B7MKI3_9AGAM</name>
<keyword evidence="3" id="KW-1185">Reference proteome</keyword>
<protein>
    <submittedName>
        <fullName evidence="2">Uncharacterized protein</fullName>
    </submittedName>
</protein>
<organism evidence="2 3">
    <name type="scientific">Rhizopogon vinicolor AM-OR11-026</name>
    <dbReference type="NCBI Taxonomy" id="1314800"/>
    <lineage>
        <taxon>Eukaryota</taxon>
        <taxon>Fungi</taxon>
        <taxon>Dikarya</taxon>
        <taxon>Basidiomycota</taxon>
        <taxon>Agaricomycotina</taxon>
        <taxon>Agaricomycetes</taxon>
        <taxon>Agaricomycetidae</taxon>
        <taxon>Boletales</taxon>
        <taxon>Suillineae</taxon>
        <taxon>Rhizopogonaceae</taxon>
        <taxon>Rhizopogon</taxon>
    </lineage>
</organism>
<accession>A0A1B7MKI3</accession>
<evidence type="ECO:0000313" key="2">
    <source>
        <dbReference type="EMBL" id="OAX33089.1"/>
    </source>
</evidence>
<dbReference type="InParanoid" id="A0A1B7MKI3"/>
<gene>
    <name evidence="2" type="ORF">K503DRAFT_775978</name>
</gene>
<dbReference type="OrthoDB" id="10411797at2759"/>
<sequence>MDEHRLISMLLRARQPPNKSPRSYPTNTASHEPKYFEGPTMHNILWQVEIVEKDRWNVELVWRCQQLT</sequence>
<feature type="compositionally biased region" description="Polar residues" evidence="1">
    <location>
        <begin position="20"/>
        <end position="30"/>
    </location>
</feature>
<reference evidence="2 3" key="1">
    <citation type="submission" date="2016-06" db="EMBL/GenBank/DDBJ databases">
        <title>Comparative genomics of the ectomycorrhizal sister species Rhizopogon vinicolor and Rhizopogon vesiculosus (Basidiomycota: Boletales) reveals a divergence of the mating type B locus.</title>
        <authorList>
            <consortium name="DOE Joint Genome Institute"/>
            <person name="Mujic A.B."/>
            <person name="Kuo A."/>
            <person name="Tritt A."/>
            <person name="Lipzen A."/>
            <person name="Chen C."/>
            <person name="Johnson J."/>
            <person name="Sharma A."/>
            <person name="Barry K."/>
            <person name="Grigoriev I.V."/>
            <person name="Spatafora J.W."/>
        </authorList>
    </citation>
    <scope>NUCLEOTIDE SEQUENCE [LARGE SCALE GENOMIC DNA]</scope>
    <source>
        <strain evidence="2 3">AM-OR11-026</strain>
    </source>
</reference>
<evidence type="ECO:0000256" key="1">
    <source>
        <dbReference type="SAM" id="MobiDB-lite"/>
    </source>
</evidence>
<dbReference type="Proteomes" id="UP000092154">
    <property type="component" value="Unassembled WGS sequence"/>
</dbReference>
<proteinExistence type="predicted"/>
<evidence type="ECO:0000313" key="3">
    <source>
        <dbReference type="Proteomes" id="UP000092154"/>
    </source>
</evidence>
<dbReference type="AlphaFoldDB" id="A0A1B7MKI3"/>
<feature type="region of interest" description="Disordered" evidence="1">
    <location>
        <begin position="11"/>
        <end position="33"/>
    </location>
</feature>